<dbReference type="RefSeq" id="WP_074646192.1">
    <property type="nucleotide sequence ID" value="NZ_FNBL01000010.1"/>
</dbReference>
<accession>A0A1G7QRC9</accession>
<evidence type="ECO:0000313" key="2">
    <source>
        <dbReference type="EMBL" id="SDG00210.1"/>
    </source>
</evidence>
<dbReference type="EMBL" id="FNBL01000010">
    <property type="protein sequence ID" value="SDG00210.1"/>
    <property type="molecule type" value="Genomic_DNA"/>
</dbReference>
<dbReference type="InterPro" id="IPR039422">
    <property type="entry name" value="MarR/SlyA-like"/>
</dbReference>
<dbReference type="GO" id="GO:0003677">
    <property type="term" value="F:DNA binding"/>
    <property type="evidence" value="ECO:0007669"/>
    <property type="project" value="UniProtKB-KW"/>
</dbReference>
<dbReference type="Gene3D" id="1.10.10.10">
    <property type="entry name" value="Winged helix-like DNA-binding domain superfamily/Winged helix DNA-binding domain"/>
    <property type="match status" value="1"/>
</dbReference>
<feature type="domain" description="HTH marR-type" evidence="1">
    <location>
        <begin position="12"/>
        <end position="143"/>
    </location>
</feature>
<dbReference type="Pfam" id="PF01047">
    <property type="entry name" value="MarR"/>
    <property type="match status" value="1"/>
</dbReference>
<proteinExistence type="predicted"/>
<name>A0A1G7QRC9_9RHOB</name>
<dbReference type="GO" id="GO:0003700">
    <property type="term" value="F:DNA-binding transcription factor activity"/>
    <property type="evidence" value="ECO:0007669"/>
    <property type="project" value="InterPro"/>
</dbReference>
<dbReference type="AlphaFoldDB" id="A0A1G7QRC9"/>
<protein>
    <submittedName>
        <fullName evidence="2">DNA-binding transcriptional regulator, MarR family</fullName>
    </submittedName>
</protein>
<dbReference type="Proteomes" id="UP000182284">
    <property type="component" value="Unassembled WGS sequence"/>
</dbReference>
<reference evidence="2 3" key="1">
    <citation type="submission" date="2016-10" db="EMBL/GenBank/DDBJ databases">
        <authorList>
            <person name="de Groot N.N."/>
        </authorList>
    </citation>
    <scope>NUCLEOTIDE SEQUENCE [LARGE SCALE GENOMIC DNA]</scope>
    <source>
        <strain evidence="2 3">DSM 27375</strain>
    </source>
</reference>
<dbReference type="PRINTS" id="PR00598">
    <property type="entry name" value="HTHMARR"/>
</dbReference>
<dbReference type="PANTHER" id="PTHR33164:SF95">
    <property type="entry name" value="TRANSCRIPTIONAL REGULATOR"/>
    <property type="match status" value="1"/>
</dbReference>
<dbReference type="SUPFAM" id="SSF46785">
    <property type="entry name" value="Winged helix' DNA-binding domain"/>
    <property type="match status" value="1"/>
</dbReference>
<dbReference type="GO" id="GO:0006950">
    <property type="term" value="P:response to stress"/>
    <property type="evidence" value="ECO:0007669"/>
    <property type="project" value="TreeGrafter"/>
</dbReference>
<keyword evidence="2" id="KW-0238">DNA-binding</keyword>
<organism evidence="2 3">
    <name type="scientific">Celeribacter baekdonensis</name>
    <dbReference type="NCBI Taxonomy" id="875171"/>
    <lineage>
        <taxon>Bacteria</taxon>
        <taxon>Pseudomonadati</taxon>
        <taxon>Pseudomonadota</taxon>
        <taxon>Alphaproteobacteria</taxon>
        <taxon>Rhodobacterales</taxon>
        <taxon>Roseobacteraceae</taxon>
        <taxon>Celeribacter</taxon>
    </lineage>
</organism>
<dbReference type="OrthoDB" id="9814496at2"/>
<evidence type="ECO:0000259" key="1">
    <source>
        <dbReference type="PROSITE" id="PS50995"/>
    </source>
</evidence>
<dbReference type="InterPro" id="IPR036388">
    <property type="entry name" value="WH-like_DNA-bd_sf"/>
</dbReference>
<evidence type="ECO:0000313" key="3">
    <source>
        <dbReference type="Proteomes" id="UP000182284"/>
    </source>
</evidence>
<dbReference type="InterPro" id="IPR036390">
    <property type="entry name" value="WH_DNA-bd_sf"/>
</dbReference>
<dbReference type="PANTHER" id="PTHR33164">
    <property type="entry name" value="TRANSCRIPTIONAL REGULATOR, MARR FAMILY"/>
    <property type="match status" value="1"/>
</dbReference>
<sequence length="143" mass="16176">MTESQEQHYVLEEQVGYLLRLANQRHLSIFAEHIVDGLTSVQFSTLFRLRKEAGPMSQNALGRLVGMDAATTKGVVSRLISRGLIQMEKDPTDKRRYMLSTTQKGRALIEDTLPRVRQISEDTLAPLTPHEAKQFVALLKKLT</sequence>
<gene>
    <name evidence="2" type="ORF">SAMN04488117_11015</name>
</gene>
<dbReference type="PROSITE" id="PS50995">
    <property type="entry name" value="HTH_MARR_2"/>
    <property type="match status" value="1"/>
</dbReference>
<dbReference type="SMART" id="SM00347">
    <property type="entry name" value="HTH_MARR"/>
    <property type="match status" value="1"/>
</dbReference>
<dbReference type="InterPro" id="IPR000835">
    <property type="entry name" value="HTH_MarR-typ"/>
</dbReference>